<dbReference type="CDD" id="cd08939">
    <property type="entry name" value="KDSR-like_SDR_c"/>
    <property type="match status" value="1"/>
</dbReference>
<dbReference type="InterPro" id="IPR036291">
    <property type="entry name" value="NAD(P)-bd_dom_sf"/>
</dbReference>
<comment type="caution">
    <text evidence="14">The sequence shown here is derived from an EMBL/GenBank/DDBJ whole genome shotgun (WGS) entry which is preliminary data.</text>
</comment>
<evidence type="ECO:0000256" key="10">
    <source>
        <dbReference type="ARBA" id="ARBA00023098"/>
    </source>
</evidence>
<evidence type="ECO:0000256" key="11">
    <source>
        <dbReference type="ARBA" id="ARBA00026112"/>
    </source>
</evidence>
<gene>
    <name evidence="14" type="ORF">IPN02_14795</name>
</gene>
<dbReference type="AlphaFoldDB" id="A0A936ND35"/>
<dbReference type="PRINTS" id="PR00081">
    <property type="entry name" value="GDHRDH"/>
</dbReference>
<accession>A0A936ND35</accession>
<sequence>MRRPGMTVTGAHAVITGGSSGIGEATALELARRGARVTLLARDPDRLRAAADRIEAALGGAASVGPVSVGTVSVDVADREAVVDGFGGIVAERGEVDVLVTSAGITRPGRFTELSDEVFTSMIDVDYYGTLWPIRAVVPSMIRRGSGSIVAVSSAAAIVGIYGYSAYGAAKFAVRGLTESLRTELAPHGVNVACAYPADVDTPMLAEEEQFKPAETAAIAGSIQPVPPERVAAAIVAGIERGRPEIYADAQSRALARTVATVPGVFRAVFDRRVRSVGPHVG</sequence>
<protein>
    <recommendedName>
        <fullName evidence="11">3-dehydrosphinganine reductase</fullName>
        <ecNumber evidence="11">1.1.1.102</ecNumber>
    </recommendedName>
</protein>
<dbReference type="SMART" id="SM00822">
    <property type="entry name" value="PKS_KR"/>
    <property type="match status" value="1"/>
</dbReference>
<dbReference type="Proteomes" id="UP000727993">
    <property type="component" value="Unassembled WGS sequence"/>
</dbReference>
<comment type="subcellular location">
    <subcellularLocation>
        <location evidence="1">Endoplasmic reticulum</location>
    </subcellularLocation>
</comment>
<keyword evidence="6" id="KW-0256">Endoplasmic reticulum</keyword>
<keyword evidence="5" id="KW-0547">Nucleotide-binding</keyword>
<dbReference type="GO" id="GO:0047560">
    <property type="term" value="F:3-dehydrosphinganine reductase activity"/>
    <property type="evidence" value="ECO:0007669"/>
    <property type="project" value="UniProtKB-EC"/>
</dbReference>
<dbReference type="Gene3D" id="3.40.50.720">
    <property type="entry name" value="NAD(P)-binding Rossmann-like Domain"/>
    <property type="match status" value="1"/>
</dbReference>
<evidence type="ECO:0000256" key="12">
    <source>
        <dbReference type="RuleBase" id="RU000363"/>
    </source>
</evidence>
<comment type="similarity">
    <text evidence="4 12">Belongs to the short-chain dehydrogenases/reductases (SDR) family.</text>
</comment>
<evidence type="ECO:0000256" key="9">
    <source>
        <dbReference type="ARBA" id="ARBA00023002"/>
    </source>
</evidence>
<comment type="pathway">
    <text evidence="3">Sphingolipid metabolism.</text>
</comment>
<dbReference type="GO" id="GO:0030148">
    <property type="term" value="P:sphingolipid biosynthetic process"/>
    <property type="evidence" value="ECO:0007669"/>
    <property type="project" value="InterPro"/>
</dbReference>
<dbReference type="PANTHER" id="PTHR43550:SF3">
    <property type="entry name" value="3-KETODIHYDROSPHINGOSINE REDUCTASE"/>
    <property type="match status" value="1"/>
</dbReference>
<dbReference type="GO" id="GO:0016020">
    <property type="term" value="C:membrane"/>
    <property type="evidence" value="ECO:0007669"/>
    <property type="project" value="GOC"/>
</dbReference>
<dbReference type="InterPro" id="IPR020904">
    <property type="entry name" value="Sc_DH/Rdtase_CS"/>
</dbReference>
<dbReference type="GO" id="GO:0006666">
    <property type="term" value="P:3-keto-sphinganine metabolic process"/>
    <property type="evidence" value="ECO:0007669"/>
    <property type="project" value="InterPro"/>
</dbReference>
<evidence type="ECO:0000256" key="2">
    <source>
        <dbReference type="ARBA" id="ARBA00004760"/>
    </source>
</evidence>
<feature type="domain" description="Ketoreductase" evidence="13">
    <location>
        <begin position="11"/>
        <end position="208"/>
    </location>
</feature>
<evidence type="ECO:0000256" key="4">
    <source>
        <dbReference type="ARBA" id="ARBA00006484"/>
    </source>
</evidence>
<evidence type="ECO:0000256" key="1">
    <source>
        <dbReference type="ARBA" id="ARBA00004240"/>
    </source>
</evidence>
<dbReference type="EC" id="1.1.1.102" evidence="11"/>
<evidence type="ECO:0000256" key="3">
    <source>
        <dbReference type="ARBA" id="ARBA00004991"/>
    </source>
</evidence>
<evidence type="ECO:0000259" key="13">
    <source>
        <dbReference type="SMART" id="SM00822"/>
    </source>
</evidence>
<dbReference type="InterPro" id="IPR045022">
    <property type="entry name" value="KDSR-like"/>
</dbReference>
<keyword evidence="8" id="KW-0746">Sphingolipid metabolism</keyword>
<organism evidence="14 15">
    <name type="scientific">Candidatus Neomicrothrix subdominans</name>
    <dbReference type="NCBI Taxonomy" id="2954438"/>
    <lineage>
        <taxon>Bacteria</taxon>
        <taxon>Bacillati</taxon>
        <taxon>Actinomycetota</taxon>
        <taxon>Acidimicrobiia</taxon>
        <taxon>Acidimicrobiales</taxon>
        <taxon>Microthrixaceae</taxon>
        <taxon>Candidatus Neomicrothrix</taxon>
    </lineage>
</organism>
<dbReference type="GO" id="GO:0000166">
    <property type="term" value="F:nucleotide binding"/>
    <property type="evidence" value="ECO:0007669"/>
    <property type="project" value="UniProtKB-KW"/>
</dbReference>
<evidence type="ECO:0000313" key="14">
    <source>
        <dbReference type="EMBL" id="MBK9298068.1"/>
    </source>
</evidence>
<dbReference type="SUPFAM" id="SSF51735">
    <property type="entry name" value="NAD(P)-binding Rossmann-fold domains"/>
    <property type="match status" value="1"/>
</dbReference>
<proteinExistence type="inferred from homology"/>
<dbReference type="EMBL" id="JADJZA010000008">
    <property type="protein sequence ID" value="MBK9298068.1"/>
    <property type="molecule type" value="Genomic_DNA"/>
</dbReference>
<name>A0A936ND35_9ACTN</name>
<evidence type="ECO:0000256" key="6">
    <source>
        <dbReference type="ARBA" id="ARBA00022824"/>
    </source>
</evidence>
<evidence type="ECO:0000256" key="5">
    <source>
        <dbReference type="ARBA" id="ARBA00022741"/>
    </source>
</evidence>
<dbReference type="PRINTS" id="PR00080">
    <property type="entry name" value="SDRFAMILY"/>
</dbReference>
<dbReference type="PANTHER" id="PTHR43550">
    <property type="entry name" value="3-KETODIHYDROSPHINGOSINE REDUCTASE"/>
    <property type="match status" value="1"/>
</dbReference>
<evidence type="ECO:0000313" key="15">
    <source>
        <dbReference type="Proteomes" id="UP000727993"/>
    </source>
</evidence>
<dbReference type="Pfam" id="PF00106">
    <property type="entry name" value="adh_short"/>
    <property type="match status" value="1"/>
</dbReference>
<evidence type="ECO:0000256" key="8">
    <source>
        <dbReference type="ARBA" id="ARBA00022919"/>
    </source>
</evidence>
<reference evidence="14 15" key="1">
    <citation type="submission" date="2020-10" db="EMBL/GenBank/DDBJ databases">
        <title>Connecting structure to function with the recovery of over 1000 high-quality activated sludge metagenome-assembled genomes encoding full-length rRNA genes using long-read sequencing.</title>
        <authorList>
            <person name="Singleton C.M."/>
            <person name="Petriglieri F."/>
            <person name="Kristensen J.M."/>
            <person name="Kirkegaard R.H."/>
            <person name="Michaelsen T.Y."/>
            <person name="Andersen M.H."/>
            <person name="Karst S.M."/>
            <person name="Dueholm M.S."/>
            <person name="Nielsen P.H."/>
            <person name="Albertsen M."/>
        </authorList>
    </citation>
    <scope>NUCLEOTIDE SEQUENCE [LARGE SCALE GENOMIC DNA]</scope>
    <source>
        <strain evidence="14">Lyne_18-Q3-R50-59_MAXAC.006</strain>
    </source>
</reference>
<dbReference type="InterPro" id="IPR057326">
    <property type="entry name" value="KR_dom"/>
</dbReference>
<keyword evidence="9" id="KW-0560">Oxidoreductase</keyword>
<evidence type="ECO:0000256" key="7">
    <source>
        <dbReference type="ARBA" id="ARBA00022857"/>
    </source>
</evidence>
<dbReference type="PROSITE" id="PS00061">
    <property type="entry name" value="ADH_SHORT"/>
    <property type="match status" value="1"/>
</dbReference>
<comment type="pathway">
    <text evidence="2">Lipid metabolism; sphingolipid metabolism.</text>
</comment>
<keyword evidence="7" id="KW-0521">NADP</keyword>
<dbReference type="InterPro" id="IPR002347">
    <property type="entry name" value="SDR_fam"/>
</dbReference>
<keyword evidence="10" id="KW-0443">Lipid metabolism</keyword>